<dbReference type="AlphaFoldDB" id="A0A127JVX7"/>
<dbReference type="RefSeq" id="WP_061501300.1">
    <property type="nucleotide sequence ID" value="NZ_CP010951.1"/>
</dbReference>
<organism evidence="1 2">
    <name type="scientific">Ramlibacter tataouinensis</name>
    <dbReference type="NCBI Taxonomy" id="94132"/>
    <lineage>
        <taxon>Bacteria</taxon>
        <taxon>Pseudomonadati</taxon>
        <taxon>Pseudomonadota</taxon>
        <taxon>Betaproteobacteria</taxon>
        <taxon>Burkholderiales</taxon>
        <taxon>Comamonadaceae</taxon>
        <taxon>Ramlibacter</taxon>
    </lineage>
</organism>
<evidence type="ECO:0000313" key="1">
    <source>
        <dbReference type="EMBL" id="AMO24033.1"/>
    </source>
</evidence>
<sequence length="72" mass="8198">MELRVDCEPGLGGDPEPAVVWFGARRVEVLAIQDRWWGPGLRWWKLETGDGMYILRREEGSGTWDLAAVARN</sequence>
<dbReference type="Proteomes" id="UP000070433">
    <property type="component" value="Chromosome"/>
</dbReference>
<reference evidence="1 2" key="1">
    <citation type="journal article" date="2014" name="Int. J. Syst. Evol. Microbiol.">
        <title>Ramlibacter solisilvae sp. nov., isolated from forest soil, and emended description of the genus Ramlibacter.</title>
        <authorList>
            <person name="Lee H.J."/>
            <person name="Lee S.H."/>
            <person name="Lee S.S."/>
            <person name="Lee J.S."/>
            <person name="Kim Y."/>
            <person name="Kim S.C."/>
            <person name="Jeon C.O."/>
        </authorList>
    </citation>
    <scope>NUCLEOTIDE SEQUENCE [LARGE SCALE GENOMIC DNA]</scope>
    <source>
        <strain evidence="1 2">5-10</strain>
    </source>
</reference>
<name>A0A127JVX7_9BURK</name>
<evidence type="ECO:0000313" key="2">
    <source>
        <dbReference type="Proteomes" id="UP000070433"/>
    </source>
</evidence>
<dbReference type="OrthoDB" id="1121317at2"/>
<accession>A0A127JVX7</accession>
<keyword evidence="2" id="KW-1185">Reference proteome</keyword>
<gene>
    <name evidence="1" type="ORF">UC35_15680</name>
</gene>
<dbReference type="EMBL" id="CP010951">
    <property type="protein sequence ID" value="AMO24033.1"/>
    <property type="molecule type" value="Genomic_DNA"/>
</dbReference>
<protein>
    <submittedName>
        <fullName evidence="1">Uncharacterized protein</fullName>
    </submittedName>
</protein>
<proteinExistence type="predicted"/>